<dbReference type="SUPFAM" id="SSF55811">
    <property type="entry name" value="Nudix"/>
    <property type="match status" value="1"/>
</dbReference>
<evidence type="ECO:0000256" key="1">
    <source>
        <dbReference type="ARBA" id="ARBA00001946"/>
    </source>
</evidence>
<comment type="similarity">
    <text evidence="3">Belongs to the Nudix hydrolase family.</text>
</comment>
<organism evidence="5 6">
    <name type="scientific">Pseudoxanthobacter soli DSM 19599</name>
    <dbReference type="NCBI Taxonomy" id="1123029"/>
    <lineage>
        <taxon>Bacteria</taxon>
        <taxon>Pseudomonadati</taxon>
        <taxon>Pseudomonadota</taxon>
        <taxon>Alphaproteobacteria</taxon>
        <taxon>Hyphomicrobiales</taxon>
        <taxon>Segnochrobactraceae</taxon>
        <taxon>Pseudoxanthobacter</taxon>
    </lineage>
</organism>
<dbReference type="InterPro" id="IPR015797">
    <property type="entry name" value="NUDIX_hydrolase-like_dom_sf"/>
</dbReference>
<feature type="domain" description="Nudix hydrolase" evidence="4">
    <location>
        <begin position="8"/>
        <end position="140"/>
    </location>
</feature>
<protein>
    <submittedName>
        <fullName evidence="5">ADP-ribose pyrophosphatase YjhB, NUDIX family</fullName>
    </submittedName>
</protein>
<evidence type="ECO:0000313" key="5">
    <source>
        <dbReference type="EMBL" id="SHO65176.1"/>
    </source>
</evidence>
<dbReference type="PROSITE" id="PS51462">
    <property type="entry name" value="NUDIX"/>
    <property type="match status" value="1"/>
</dbReference>
<proteinExistence type="inferred from homology"/>
<dbReference type="STRING" id="1123029.SAMN02745172_02015"/>
<keyword evidence="2 3" id="KW-0378">Hydrolase</keyword>
<dbReference type="Gene3D" id="3.90.79.10">
    <property type="entry name" value="Nucleoside Triphosphate Pyrophosphohydrolase"/>
    <property type="match status" value="1"/>
</dbReference>
<name>A0A1M7ZKI0_9HYPH</name>
<dbReference type="PRINTS" id="PR00502">
    <property type="entry name" value="NUDIXFAMILY"/>
</dbReference>
<dbReference type="InterPro" id="IPR020476">
    <property type="entry name" value="Nudix_hydrolase"/>
</dbReference>
<evidence type="ECO:0000313" key="6">
    <source>
        <dbReference type="Proteomes" id="UP000186406"/>
    </source>
</evidence>
<dbReference type="Proteomes" id="UP000186406">
    <property type="component" value="Unassembled WGS sequence"/>
</dbReference>
<dbReference type="CDD" id="cd04673">
    <property type="entry name" value="NUDIX_ADPRase"/>
    <property type="match status" value="1"/>
</dbReference>
<dbReference type="RefSeq" id="WP_175563667.1">
    <property type="nucleotide sequence ID" value="NZ_FRXO01000003.1"/>
</dbReference>
<dbReference type="GO" id="GO:0016787">
    <property type="term" value="F:hydrolase activity"/>
    <property type="evidence" value="ECO:0007669"/>
    <property type="project" value="UniProtKB-KW"/>
</dbReference>
<comment type="cofactor">
    <cofactor evidence="1">
        <name>Mg(2+)</name>
        <dbReference type="ChEBI" id="CHEBI:18420"/>
    </cofactor>
</comment>
<dbReference type="InterPro" id="IPR000086">
    <property type="entry name" value="NUDIX_hydrolase_dom"/>
</dbReference>
<accession>A0A1M7ZKI0</accession>
<dbReference type="EMBL" id="FRXO01000003">
    <property type="protein sequence ID" value="SHO65176.1"/>
    <property type="molecule type" value="Genomic_DNA"/>
</dbReference>
<dbReference type="Pfam" id="PF00293">
    <property type="entry name" value="NUDIX"/>
    <property type="match status" value="1"/>
</dbReference>
<evidence type="ECO:0000256" key="3">
    <source>
        <dbReference type="RuleBase" id="RU003476"/>
    </source>
</evidence>
<dbReference type="InterPro" id="IPR020084">
    <property type="entry name" value="NUDIX_hydrolase_CS"/>
</dbReference>
<dbReference type="PANTHER" id="PTHR43736:SF1">
    <property type="entry name" value="DIHYDRONEOPTERIN TRIPHOSPHATE DIPHOSPHATASE"/>
    <property type="match status" value="1"/>
</dbReference>
<sequence length="143" mass="14819">MTGVAPVRPVPAALAIVARGDAVLLVQRRNPPDAGRWGFPGGRIEPGETVAEAAVRELAEETGIVAEAVATAGIIDVIGRSADGDLTHHFVLVAVACRWQSGEPAANDDALDAAWFTLAEVEDDGLAKSARVVEFARAALGIE</sequence>
<keyword evidence="6" id="KW-1185">Reference proteome</keyword>
<gene>
    <name evidence="5" type="ORF">SAMN02745172_02015</name>
</gene>
<evidence type="ECO:0000256" key="2">
    <source>
        <dbReference type="ARBA" id="ARBA00022801"/>
    </source>
</evidence>
<dbReference type="AlphaFoldDB" id="A0A1M7ZKI0"/>
<reference evidence="5 6" key="1">
    <citation type="submission" date="2016-12" db="EMBL/GenBank/DDBJ databases">
        <authorList>
            <person name="Song W.-J."/>
            <person name="Kurnit D.M."/>
        </authorList>
    </citation>
    <scope>NUCLEOTIDE SEQUENCE [LARGE SCALE GENOMIC DNA]</scope>
    <source>
        <strain evidence="5 6">DSM 19599</strain>
    </source>
</reference>
<dbReference type="PROSITE" id="PS00893">
    <property type="entry name" value="NUDIX_BOX"/>
    <property type="match status" value="1"/>
</dbReference>
<dbReference type="PANTHER" id="PTHR43736">
    <property type="entry name" value="ADP-RIBOSE PYROPHOSPHATASE"/>
    <property type="match status" value="1"/>
</dbReference>
<evidence type="ECO:0000259" key="4">
    <source>
        <dbReference type="PROSITE" id="PS51462"/>
    </source>
</evidence>